<comment type="caution">
    <text evidence="3">The sequence shown here is derived from an EMBL/GenBank/DDBJ whole genome shotgun (WGS) entry which is preliminary data.</text>
</comment>
<proteinExistence type="predicted"/>
<dbReference type="RefSeq" id="WP_258216136.1">
    <property type="nucleotide sequence ID" value="NZ_JANQBD010000020.1"/>
</dbReference>
<protein>
    <submittedName>
        <fullName evidence="3">3D domain-containing protein</fullName>
    </submittedName>
</protein>
<evidence type="ECO:0000259" key="2">
    <source>
        <dbReference type="Pfam" id="PF06725"/>
    </source>
</evidence>
<dbReference type="InterPro" id="IPR059180">
    <property type="entry name" value="3D_YorM"/>
</dbReference>
<reference evidence="3 4" key="1">
    <citation type="submission" date="2022-08" db="EMBL/GenBank/DDBJ databases">
        <title>Paenibacillus endoradicis sp. nov., Paenibacillus radicibacter sp. nov and Paenibacillus pararadicis sp. nov., three cold-adapted plant growth-promoting bacteria isolated from root of Larix gmelinii in Great Khingan.</title>
        <authorList>
            <person name="Xue H."/>
        </authorList>
    </citation>
    <scope>NUCLEOTIDE SEQUENCE [LARGE SCALE GENOMIC DNA]</scope>
    <source>
        <strain evidence="3 4">N5-1-1-5</strain>
    </source>
</reference>
<gene>
    <name evidence="3" type="ORF">NV381_25620</name>
</gene>
<feature type="chain" id="PRO_5045569292" evidence="1">
    <location>
        <begin position="27"/>
        <end position="175"/>
    </location>
</feature>
<dbReference type="EMBL" id="JANQBD010000020">
    <property type="protein sequence ID" value="MCR8634580.1"/>
    <property type="molecule type" value="Genomic_DNA"/>
</dbReference>
<dbReference type="InterPro" id="IPR010611">
    <property type="entry name" value="3D_dom"/>
</dbReference>
<evidence type="ECO:0000313" key="4">
    <source>
        <dbReference type="Proteomes" id="UP001300012"/>
    </source>
</evidence>
<name>A0ABT1YPD2_9BACL</name>
<keyword evidence="1" id="KW-0732">Signal</keyword>
<dbReference type="Proteomes" id="UP001300012">
    <property type="component" value="Unassembled WGS sequence"/>
</dbReference>
<evidence type="ECO:0000256" key="1">
    <source>
        <dbReference type="SAM" id="SignalP"/>
    </source>
</evidence>
<dbReference type="Pfam" id="PF06725">
    <property type="entry name" value="3D"/>
    <property type="match status" value="1"/>
</dbReference>
<accession>A0ABT1YPD2</accession>
<sequence>MISFKKRSFVIIILSSTLFFTSASQAREAKIDTLNPYTVAQSDMPANIIENNETVEVVNAPQSITLEEEQKVDENNYETYSVTAFTSGYESTQKKKGQKGYGVTASGNQVQEGITAACPKSMSFGTEIYIKELDHTYICHDRGSRITEGHLDIYFDDLKEARQFGRQKLSVAVID</sequence>
<organism evidence="3 4">
    <name type="scientific">Paenibacillus radicis</name>
    <name type="common">ex Xue et al. 2023</name>
    <dbReference type="NCBI Taxonomy" id="2972489"/>
    <lineage>
        <taxon>Bacteria</taxon>
        <taxon>Bacillati</taxon>
        <taxon>Bacillota</taxon>
        <taxon>Bacilli</taxon>
        <taxon>Bacillales</taxon>
        <taxon>Paenibacillaceae</taxon>
        <taxon>Paenibacillus</taxon>
    </lineage>
</organism>
<keyword evidence="4" id="KW-1185">Reference proteome</keyword>
<evidence type="ECO:0000313" key="3">
    <source>
        <dbReference type="EMBL" id="MCR8634580.1"/>
    </source>
</evidence>
<dbReference type="CDD" id="cd14667">
    <property type="entry name" value="3D_containing_proteins"/>
    <property type="match status" value="1"/>
</dbReference>
<feature type="domain" description="3D" evidence="2">
    <location>
        <begin position="117"/>
        <end position="174"/>
    </location>
</feature>
<feature type="signal peptide" evidence="1">
    <location>
        <begin position="1"/>
        <end position="26"/>
    </location>
</feature>